<accession>A0A9Q3EXM4</accession>
<sequence>MEESTTQEDIQPITNQAHPPRLRIIGPRHPMLILAELRNLNILPYKRKPEALLTTANESPQTYQGAQKSRDQGKLQLIKS</sequence>
<organism evidence="2 3">
    <name type="scientific">Austropuccinia psidii MF-1</name>
    <dbReference type="NCBI Taxonomy" id="1389203"/>
    <lineage>
        <taxon>Eukaryota</taxon>
        <taxon>Fungi</taxon>
        <taxon>Dikarya</taxon>
        <taxon>Basidiomycota</taxon>
        <taxon>Pucciniomycotina</taxon>
        <taxon>Pucciniomycetes</taxon>
        <taxon>Pucciniales</taxon>
        <taxon>Sphaerophragmiaceae</taxon>
        <taxon>Austropuccinia</taxon>
    </lineage>
</organism>
<dbReference type="Proteomes" id="UP000765509">
    <property type="component" value="Unassembled WGS sequence"/>
</dbReference>
<feature type="region of interest" description="Disordered" evidence="1">
    <location>
        <begin position="1"/>
        <end position="23"/>
    </location>
</feature>
<evidence type="ECO:0000313" key="2">
    <source>
        <dbReference type="EMBL" id="MBW0525842.1"/>
    </source>
</evidence>
<gene>
    <name evidence="2" type="ORF">O181_065557</name>
</gene>
<keyword evidence="3" id="KW-1185">Reference proteome</keyword>
<dbReference type="EMBL" id="AVOT02032113">
    <property type="protein sequence ID" value="MBW0525842.1"/>
    <property type="molecule type" value="Genomic_DNA"/>
</dbReference>
<reference evidence="2" key="1">
    <citation type="submission" date="2021-03" db="EMBL/GenBank/DDBJ databases">
        <title>Draft genome sequence of rust myrtle Austropuccinia psidii MF-1, a brazilian biotype.</title>
        <authorList>
            <person name="Quecine M.C."/>
            <person name="Pachon D.M.R."/>
            <person name="Bonatelli M.L."/>
            <person name="Correr F.H."/>
            <person name="Franceschini L.M."/>
            <person name="Leite T.F."/>
            <person name="Margarido G.R.A."/>
            <person name="Almeida C.A."/>
            <person name="Ferrarezi J.A."/>
            <person name="Labate C.A."/>
        </authorList>
    </citation>
    <scope>NUCLEOTIDE SEQUENCE</scope>
    <source>
        <strain evidence="2">MF-1</strain>
    </source>
</reference>
<evidence type="ECO:0000256" key="1">
    <source>
        <dbReference type="SAM" id="MobiDB-lite"/>
    </source>
</evidence>
<proteinExistence type="predicted"/>
<feature type="compositionally biased region" description="Polar residues" evidence="1">
    <location>
        <begin position="56"/>
        <end position="67"/>
    </location>
</feature>
<feature type="region of interest" description="Disordered" evidence="1">
    <location>
        <begin position="56"/>
        <end position="80"/>
    </location>
</feature>
<dbReference type="AlphaFoldDB" id="A0A9Q3EXM4"/>
<name>A0A9Q3EXM4_9BASI</name>
<feature type="compositionally biased region" description="Polar residues" evidence="1">
    <location>
        <begin position="7"/>
        <end position="17"/>
    </location>
</feature>
<comment type="caution">
    <text evidence="2">The sequence shown here is derived from an EMBL/GenBank/DDBJ whole genome shotgun (WGS) entry which is preliminary data.</text>
</comment>
<protein>
    <submittedName>
        <fullName evidence="2">Uncharacterized protein</fullName>
    </submittedName>
</protein>
<evidence type="ECO:0000313" key="3">
    <source>
        <dbReference type="Proteomes" id="UP000765509"/>
    </source>
</evidence>